<dbReference type="KEGG" id="bsol:FSW04_17770"/>
<evidence type="ECO:0000256" key="1">
    <source>
        <dbReference type="SAM" id="MobiDB-lite"/>
    </source>
</evidence>
<accession>A0A5B8UCW9</accession>
<dbReference type="InterPro" id="IPR000572">
    <property type="entry name" value="OxRdtase_Mopterin-bd_dom"/>
</dbReference>
<gene>
    <name evidence="3" type="ORF">FSW04_17770</name>
</gene>
<reference evidence="3 4" key="1">
    <citation type="journal article" date="2018" name="J. Microbiol.">
        <title>Baekduia soli gen. nov., sp. nov., a novel bacterium isolated from the soil of Baekdu Mountain and proposal of a novel family name, Baekduiaceae fam. nov.</title>
        <authorList>
            <person name="An D.S."/>
            <person name="Siddiqi M.Z."/>
            <person name="Kim K.H."/>
            <person name="Yu H.S."/>
            <person name="Im W.T."/>
        </authorList>
    </citation>
    <scope>NUCLEOTIDE SEQUENCE [LARGE SCALE GENOMIC DNA]</scope>
    <source>
        <strain evidence="3 4">BR7-21</strain>
    </source>
</reference>
<name>A0A5B8UCW9_9ACTN</name>
<sequence>MRLPPGQSPTVKWPVLTAGPQPSVDVARWSLTFYGEIDEPYALRWDDLQALEQVEQVSDLHCVTRWSRFDQALGGVRVRDMLERARPRAAATHALVHSYGGYSTNLPLEALRDDDVLIAHRAGDGPLAAEHGGPARLVVPSRYLWKSAKWVQSIEILDHDEPGFWERNGYHNDGDPWTEQRTHADPYAFRSMRRRARGVDDPPR</sequence>
<evidence type="ECO:0000259" key="2">
    <source>
        <dbReference type="Pfam" id="PF00174"/>
    </source>
</evidence>
<dbReference type="AlphaFoldDB" id="A0A5B8UCW9"/>
<organism evidence="3 4">
    <name type="scientific">Baekduia soli</name>
    <dbReference type="NCBI Taxonomy" id="496014"/>
    <lineage>
        <taxon>Bacteria</taxon>
        <taxon>Bacillati</taxon>
        <taxon>Actinomycetota</taxon>
        <taxon>Thermoleophilia</taxon>
        <taxon>Solirubrobacterales</taxon>
        <taxon>Baekduiaceae</taxon>
        <taxon>Baekduia</taxon>
    </lineage>
</organism>
<feature type="region of interest" description="Disordered" evidence="1">
    <location>
        <begin position="173"/>
        <end position="204"/>
    </location>
</feature>
<feature type="compositionally biased region" description="Basic and acidic residues" evidence="1">
    <location>
        <begin position="173"/>
        <end position="184"/>
    </location>
</feature>
<dbReference type="PANTHER" id="PTHR43032">
    <property type="entry name" value="PROTEIN-METHIONINE-SULFOXIDE REDUCTASE"/>
    <property type="match status" value="1"/>
</dbReference>
<evidence type="ECO:0000313" key="4">
    <source>
        <dbReference type="Proteomes" id="UP000321805"/>
    </source>
</evidence>
<dbReference type="InterPro" id="IPR036374">
    <property type="entry name" value="OxRdtase_Mopterin-bd_sf"/>
</dbReference>
<dbReference type="CDD" id="cd02109">
    <property type="entry name" value="arch_bact_SO_family_Moco"/>
    <property type="match status" value="1"/>
</dbReference>
<keyword evidence="4" id="KW-1185">Reference proteome</keyword>
<dbReference type="EMBL" id="CP042430">
    <property type="protein sequence ID" value="QEC50814.1"/>
    <property type="molecule type" value="Genomic_DNA"/>
</dbReference>
<dbReference type="SUPFAM" id="SSF56524">
    <property type="entry name" value="Oxidoreductase molybdopterin-binding domain"/>
    <property type="match status" value="1"/>
</dbReference>
<protein>
    <submittedName>
        <fullName evidence="3">Sulfite oxidase-like oxidoreductase</fullName>
    </submittedName>
</protein>
<dbReference type="Gene3D" id="3.90.420.10">
    <property type="entry name" value="Oxidoreductase, molybdopterin-binding domain"/>
    <property type="match status" value="1"/>
</dbReference>
<dbReference type="OrthoDB" id="9795587at2"/>
<dbReference type="PANTHER" id="PTHR43032:SF4">
    <property type="entry name" value="OXIDOREDUCTASE MOLYBDOPTERIN-BINDING DOMAIN-CONTAINING PROTEIN"/>
    <property type="match status" value="1"/>
</dbReference>
<dbReference type="Proteomes" id="UP000321805">
    <property type="component" value="Chromosome"/>
</dbReference>
<evidence type="ECO:0000313" key="3">
    <source>
        <dbReference type="EMBL" id="QEC50814.1"/>
    </source>
</evidence>
<dbReference type="Pfam" id="PF00174">
    <property type="entry name" value="Oxidored_molyb"/>
    <property type="match status" value="1"/>
</dbReference>
<proteinExistence type="predicted"/>
<feature type="domain" description="Oxidoreductase molybdopterin-binding" evidence="2">
    <location>
        <begin position="19"/>
        <end position="165"/>
    </location>
</feature>